<dbReference type="InterPro" id="IPR005467">
    <property type="entry name" value="His_kinase_dom"/>
</dbReference>
<dbReference type="PROSITE" id="PS50109">
    <property type="entry name" value="HIS_KIN"/>
    <property type="match status" value="1"/>
</dbReference>
<dbReference type="InterPro" id="IPR004358">
    <property type="entry name" value="Sig_transdc_His_kin-like_C"/>
</dbReference>
<proteinExistence type="predicted"/>
<dbReference type="PRINTS" id="PR00344">
    <property type="entry name" value="BCTRLSENSOR"/>
</dbReference>
<evidence type="ECO:0000256" key="2">
    <source>
        <dbReference type="ARBA" id="ARBA00004651"/>
    </source>
</evidence>
<evidence type="ECO:0000256" key="4">
    <source>
        <dbReference type="ARBA" id="ARBA00022553"/>
    </source>
</evidence>
<organism evidence="11 12">
    <name type="scientific">Fontibacillus phaseoli</name>
    <dbReference type="NCBI Taxonomy" id="1416533"/>
    <lineage>
        <taxon>Bacteria</taxon>
        <taxon>Bacillati</taxon>
        <taxon>Bacillota</taxon>
        <taxon>Bacilli</taxon>
        <taxon>Bacillales</taxon>
        <taxon>Paenibacillaceae</taxon>
        <taxon>Fontibacillus</taxon>
    </lineage>
</organism>
<name>A0A369AYA0_9BACL</name>
<dbReference type="Gene3D" id="1.10.287.130">
    <property type="match status" value="1"/>
</dbReference>
<dbReference type="CDD" id="cd00082">
    <property type="entry name" value="HisKA"/>
    <property type="match status" value="1"/>
</dbReference>
<dbReference type="Pfam" id="PF02518">
    <property type="entry name" value="HATPase_c"/>
    <property type="match status" value="1"/>
</dbReference>
<evidence type="ECO:0000259" key="10">
    <source>
        <dbReference type="PROSITE" id="PS50109"/>
    </source>
</evidence>
<dbReference type="InterPro" id="IPR003594">
    <property type="entry name" value="HATPase_dom"/>
</dbReference>
<keyword evidence="8" id="KW-0067">ATP-binding</keyword>
<dbReference type="GO" id="GO:0000155">
    <property type="term" value="F:phosphorelay sensor kinase activity"/>
    <property type="evidence" value="ECO:0007669"/>
    <property type="project" value="InterPro"/>
</dbReference>
<dbReference type="SUPFAM" id="SSF47384">
    <property type="entry name" value="Homodimeric domain of signal transducing histidine kinase"/>
    <property type="match status" value="1"/>
</dbReference>
<evidence type="ECO:0000313" key="11">
    <source>
        <dbReference type="EMBL" id="RCX14400.1"/>
    </source>
</evidence>
<dbReference type="InterPro" id="IPR003661">
    <property type="entry name" value="HisK_dim/P_dom"/>
</dbReference>
<dbReference type="Proteomes" id="UP000253090">
    <property type="component" value="Unassembled WGS sequence"/>
</dbReference>
<dbReference type="PANTHER" id="PTHR43711">
    <property type="entry name" value="TWO-COMPONENT HISTIDINE KINASE"/>
    <property type="match status" value="1"/>
</dbReference>
<dbReference type="FunFam" id="3.30.565.10:FF:000006">
    <property type="entry name" value="Sensor histidine kinase WalK"/>
    <property type="match status" value="1"/>
</dbReference>
<dbReference type="EC" id="2.7.13.3" evidence="3"/>
<evidence type="ECO:0000256" key="7">
    <source>
        <dbReference type="ARBA" id="ARBA00022777"/>
    </source>
</evidence>
<accession>A0A369AYA0</accession>
<dbReference type="Gene3D" id="3.30.565.10">
    <property type="entry name" value="Histidine kinase-like ATPase, C-terminal domain"/>
    <property type="match status" value="1"/>
</dbReference>
<evidence type="ECO:0000256" key="3">
    <source>
        <dbReference type="ARBA" id="ARBA00012438"/>
    </source>
</evidence>
<gene>
    <name evidence="11" type="ORF">DFP94_1178</name>
</gene>
<keyword evidence="5" id="KW-0808">Transferase</keyword>
<evidence type="ECO:0000256" key="1">
    <source>
        <dbReference type="ARBA" id="ARBA00000085"/>
    </source>
</evidence>
<dbReference type="Pfam" id="PF00512">
    <property type="entry name" value="HisKA"/>
    <property type="match status" value="1"/>
</dbReference>
<keyword evidence="4" id="KW-0597">Phosphoprotein</keyword>
<evidence type="ECO:0000256" key="8">
    <source>
        <dbReference type="ARBA" id="ARBA00022840"/>
    </source>
</evidence>
<evidence type="ECO:0000256" key="5">
    <source>
        <dbReference type="ARBA" id="ARBA00022679"/>
    </source>
</evidence>
<evidence type="ECO:0000256" key="6">
    <source>
        <dbReference type="ARBA" id="ARBA00022741"/>
    </source>
</evidence>
<dbReference type="EMBL" id="QPJW01000017">
    <property type="protein sequence ID" value="RCX14400.1"/>
    <property type="molecule type" value="Genomic_DNA"/>
</dbReference>
<keyword evidence="6" id="KW-0547">Nucleotide-binding</keyword>
<dbReference type="InterPro" id="IPR036097">
    <property type="entry name" value="HisK_dim/P_sf"/>
</dbReference>
<dbReference type="SMART" id="SM00388">
    <property type="entry name" value="HisKA"/>
    <property type="match status" value="1"/>
</dbReference>
<comment type="subcellular location">
    <subcellularLocation>
        <location evidence="2">Cell membrane</location>
        <topology evidence="2">Multi-pass membrane protein</topology>
    </subcellularLocation>
</comment>
<evidence type="ECO:0000313" key="12">
    <source>
        <dbReference type="Proteomes" id="UP000253090"/>
    </source>
</evidence>
<protein>
    <recommendedName>
        <fullName evidence="3">histidine kinase</fullName>
        <ecNumber evidence="3">2.7.13.3</ecNumber>
    </recommendedName>
</protein>
<keyword evidence="7" id="KW-0418">Kinase</keyword>
<dbReference type="InterPro" id="IPR036890">
    <property type="entry name" value="HATPase_C_sf"/>
</dbReference>
<dbReference type="SUPFAM" id="SSF55874">
    <property type="entry name" value="ATPase domain of HSP90 chaperone/DNA topoisomerase II/histidine kinase"/>
    <property type="match status" value="1"/>
</dbReference>
<evidence type="ECO:0000256" key="9">
    <source>
        <dbReference type="ARBA" id="ARBA00023012"/>
    </source>
</evidence>
<feature type="domain" description="Histidine kinase" evidence="10">
    <location>
        <begin position="265"/>
        <end position="487"/>
    </location>
</feature>
<keyword evidence="12" id="KW-1185">Reference proteome</keyword>
<keyword evidence="9" id="KW-0902">Two-component regulatory system</keyword>
<dbReference type="GO" id="GO:0005524">
    <property type="term" value="F:ATP binding"/>
    <property type="evidence" value="ECO:0007669"/>
    <property type="project" value="UniProtKB-KW"/>
</dbReference>
<dbReference type="SMART" id="SM00387">
    <property type="entry name" value="HATPase_c"/>
    <property type="match status" value="1"/>
</dbReference>
<sequence>MIQKKSAFSEFGDTDDRFNSNAQNYIGKELFLKECLRELQSSTRYRISCWFPNYSITSDGAVHEGEEWDEFLRNRIPNPSPVIHSIHIHEVENGKIVFDDGGRNDIESLPPERLVSLANLFSSLYQAKFNSDRYRDWLYKLDNLLNSMSDGIVLLNMRKNVIHQNEAFVNFIKAYNDGKMVINENQLIKMFVQINELESADIEEFAARDDAQIRIKVQGPGKIFYFEIKKFVVYENSESLGNVYSIRDITKEYEIDQIKSNLISIASHEFKTPLTNIRGSVETLLRGISNKWDESFSNDLLLGIHEDVLHLQELIDVWMDVKKIETGTLLLHQDFFPLFRLIKGTLNQLPEKVMCQGEIVFNYDTTSNFPLLYGDEARLRQVLINLIINGLTYNVAEEKKIIVNIHHDDQFIIIEVNDNGIGISEKNQKKIFERFYRVDISAARKSGGSGLGLSISQGLIREHSGDIYVQSQLNVGSTFTVKLPIIPAP</sequence>
<comment type="caution">
    <text evidence="11">The sequence shown here is derived from an EMBL/GenBank/DDBJ whole genome shotgun (WGS) entry which is preliminary data.</text>
</comment>
<dbReference type="AlphaFoldDB" id="A0A369AYA0"/>
<reference evidence="11 12" key="1">
    <citation type="submission" date="2018-07" db="EMBL/GenBank/DDBJ databases">
        <title>Genomic Encyclopedia of Type Strains, Phase III (KMG-III): the genomes of soil and plant-associated and newly described type strains.</title>
        <authorList>
            <person name="Whitman W."/>
        </authorList>
    </citation>
    <scope>NUCLEOTIDE SEQUENCE [LARGE SCALE GENOMIC DNA]</scope>
    <source>
        <strain evidence="11 12">CECT 8333</strain>
    </source>
</reference>
<dbReference type="InterPro" id="IPR050736">
    <property type="entry name" value="Sensor_HK_Regulatory"/>
</dbReference>
<dbReference type="GO" id="GO:0005886">
    <property type="term" value="C:plasma membrane"/>
    <property type="evidence" value="ECO:0007669"/>
    <property type="project" value="UniProtKB-SubCell"/>
</dbReference>
<dbReference type="Gene3D" id="3.30.450.20">
    <property type="entry name" value="PAS domain"/>
    <property type="match status" value="1"/>
</dbReference>
<dbReference type="PANTHER" id="PTHR43711:SF31">
    <property type="entry name" value="HISTIDINE KINASE"/>
    <property type="match status" value="1"/>
</dbReference>
<comment type="catalytic activity">
    <reaction evidence="1">
        <text>ATP + protein L-histidine = ADP + protein N-phospho-L-histidine.</text>
        <dbReference type="EC" id="2.7.13.3"/>
    </reaction>
</comment>